<organism evidence="2 3">
    <name type="scientific">Parnassius mnemosyne</name>
    <name type="common">clouded apollo</name>
    <dbReference type="NCBI Taxonomy" id="213953"/>
    <lineage>
        <taxon>Eukaryota</taxon>
        <taxon>Metazoa</taxon>
        <taxon>Ecdysozoa</taxon>
        <taxon>Arthropoda</taxon>
        <taxon>Hexapoda</taxon>
        <taxon>Insecta</taxon>
        <taxon>Pterygota</taxon>
        <taxon>Neoptera</taxon>
        <taxon>Endopterygota</taxon>
        <taxon>Lepidoptera</taxon>
        <taxon>Glossata</taxon>
        <taxon>Ditrysia</taxon>
        <taxon>Papilionoidea</taxon>
        <taxon>Papilionidae</taxon>
        <taxon>Parnassiinae</taxon>
        <taxon>Parnassini</taxon>
        <taxon>Parnassius</taxon>
        <taxon>Driopa</taxon>
    </lineage>
</organism>
<feature type="region of interest" description="Disordered" evidence="1">
    <location>
        <begin position="1"/>
        <end position="64"/>
    </location>
</feature>
<sequence>MSVKKRQKKTMETTNDKAIEEDLNKSNGDYSGDEDDADYLPPDTVQPEFSESEENSENEQENVVEVQQNVPRRFWSTKQMSLRGPNKLLLLIFIFGVPRS</sequence>
<dbReference type="Proteomes" id="UP001314205">
    <property type="component" value="Unassembled WGS sequence"/>
</dbReference>
<evidence type="ECO:0000313" key="2">
    <source>
        <dbReference type="EMBL" id="CAK1592980.1"/>
    </source>
</evidence>
<evidence type="ECO:0000313" key="3">
    <source>
        <dbReference type="Proteomes" id="UP001314205"/>
    </source>
</evidence>
<evidence type="ECO:0000256" key="1">
    <source>
        <dbReference type="SAM" id="MobiDB-lite"/>
    </source>
</evidence>
<name>A0AAV1LDB7_9NEOP</name>
<keyword evidence="3" id="KW-1185">Reference proteome</keyword>
<accession>A0AAV1LDB7</accession>
<reference evidence="2 3" key="1">
    <citation type="submission" date="2023-11" db="EMBL/GenBank/DDBJ databases">
        <authorList>
            <person name="Hedman E."/>
            <person name="Englund M."/>
            <person name="Stromberg M."/>
            <person name="Nyberg Akerstrom W."/>
            <person name="Nylinder S."/>
            <person name="Jareborg N."/>
            <person name="Kallberg Y."/>
            <person name="Kronander E."/>
        </authorList>
    </citation>
    <scope>NUCLEOTIDE SEQUENCE [LARGE SCALE GENOMIC DNA]</scope>
</reference>
<protein>
    <submittedName>
        <fullName evidence="2">Uncharacterized protein</fullName>
    </submittedName>
</protein>
<feature type="compositionally biased region" description="Acidic residues" evidence="1">
    <location>
        <begin position="50"/>
        <end position="62"/>
    </location>
</feature>
<dbReference type="AlphaFoldDB" id="A0AAV1LDB7"/>
<gene>
    <name evidence="2" type="ORF">PARMNEM_LOCUS12838</name>
</gene>
<feature type="compositionally biased region" description="Basic and acidic residues" evidence="1">
    <location>
        <begin position="9"/>
        <end position="24"/>
    </location>
</feature>
<proteinExistence type="predicted"/>
<comment type="caution">
    <text evidence="2">The sequence shown here is derived from an EMBL/GenBank/DDBJ whole genome shotgun (WGS) entry which is preliminary data.</text>
</comment>
<dbReference type="EMBL" id="CAVLGL010000088">
    <property type="protein sequence ID" value="CAK1592980.1"/>
    <property type="molecule type" value="Genomic_DNA"/>
</dbReference>